<keyword evidence="1 2" id="KW-0371">Homeobox</keyword>
<comment type="subcellular location">
    <subcellularLocation>
        <location evidence="1 2">Nucleus</location>
    </subcellularLocation>
</comment>
<feature type="DNA-binding region" description="Homeobox" evidence="1">
    <location>
        <begin position="333"/>
        <end position="392"/>
    </location>
</feature>
<dbReference type="Pfam" id="PF00046">
    <property type="entry name" value="Homeodomain"/>
    <property type="match status" value="1"/>
</dbReference>
<dbReference type="HOGENOM" id="CLU_330683_0_0_1"/>
<keyword evidence="1 2" id="KW-0539">Nucleus</keyword>
<gene>
    <name evidence="5" type="ORF">K437DRAFT_95032</name>
</gene>
<keyword evidence="1 2" id="KW-0238">DNA-binding</keyword>
<dbReference type="Proteomes" id="UP000027361">
    <property type="component" value="Unassembled WGS sequence"/>
</dbReference>
<dbReference type="SMART" id="SM00389">
    <property type="entry name" value="HOX"/>
    <property type="match status" value="1"/>
</dbReference>
<dbReference type="PANTHER" id="PTHR47656:SF1">
    <property type="entry name" value="HOMEOBOX PROTEIN MIXL1"/>
    <property type="match status" value="1"/>
</dbReference>
<dbReference type="GeneID" id="25267962"/>
<protein>
    <recommendedName>
        <fullName evidence="4">Homeobox domain-containing protein</fullName>
    </recommendedName>
</protein>
<dbReference type="GO" id="GO:0005634">
    <property type="term" value="C:nucleus"/>
    <property type="evidence" value="ECO:0007669"/>
    <property type="project" value="UniProtKB-SubCell"/>
</dbReference>
<feature type="compositionally biased region" description="Basic and acidic residues" evidence="3">
    <location>
        <begin position="85"/>
        <end position="94"/>
    </location>
</feature>
<dbReference type="SUPFAM" id="SSF46689">
    <property type="entry name" value="Homeodomain-like"/>
    <property type="match status" value="1"/>
</dbReference>
<dbReference type="RefSeq" id="XP_013246052.1">
    <property type="nucleotide sequence ID" value="XM_013390598.1"/>
</dbReference>
<dbReference type="AlphaFoldDB" id="A0A066WKW0"/>
<dbReference type="InParanoid" id="A0A066WKW0"/>
<dbReference type="GO" id="GO:0003677">
    <property type="term" value="F:DNA binding"/>
    <property type="evidence" value="ECO:0007669"/>
    <property type="project" value="UniProtKB-UniRule"/>
</dbReference>
<evidence type="ECO:0000259" key="4">
    <source>
        <dbReference type="PROSITE" id="PS50071"/>
    </source>
</evidence>
<feature type="compositionally biased region" description="Basic and acidic residues" evidence="3">
    <location>
        <begin position="849"/>
        <end position="867"/>
    </location>
</feature>
<dbReference type="Gene3D" id="1.10.10.60">
    <property type="entry name" value="Homeodomain-like"/>
    <property type="match status" value="1"/>
</dbReference>
<feature type="compositionally biased region" description="Basic and acidic residues" evidence="3">
    <location>
        <begin position="33"/>
        <end position="47"/>
    </location>
</feature>
<feature type="region of interest" description="Disordered" evidence="3">
    <location>
        <begin position="1"/>
        <end position="175"/>
    </location>
</feature>
<feature type="region of interest" description="Disordered" evidence="3">
    <location>
        <begin position="414"/>
        <end position="433"/>
    </location>
</feature>
<dbReference type="InterPro" id="IPR009057">
    <property type="entry name" value="Homeodomain-like_sf"/>
</dbReference>
<keyword evidence="6" id="KW-1185">Reference proteome</keyword>
<comment type="caution">
    <text evidence="5">The sequence shown here is derived from an EMBL/GenBank/DDBJ whole genome shotgun (WGS) entry which is preliminary data.</text>
</comment>
<evidence type="ECO:0000256" key="2">
    <source>
        <dbReference type="RuleBase" id="RU000682"/>
    </source>
</evidence>
<dbReference type="GO" id="GO:0001228">
    <property type="term" value="F:DNA-binding transcription activator activity, RNA polymerase II-specific"/>
    <property type="evidence" value="ECO:0007669"/>
    <property type="project" value="InterPro"/>
</dbReference>
<name>A0A066WKW0_TILAU</name>
<accession>A0A066WKW0</accession>
<feature type="compositionally biased region" description="Polar residues" evidence="3">
    <location>
        <begin position="147"/>
        <end position="175"/>
    </location>
</feature>
<evidence type="ECO:0000313" key="5">
    <source>
        <dbReference type="EMBL" id="KDN53213.1"/>
    </source>
</evidence>
<feature type="region of interest" description="Disordered" evidence="3">
    <location>
        <begin position="844"/>
        <end position="867"/>
    </location>
</feature>
<dbReference type="OrthoDB" id="6159439at2759"/>
<feature type="compositionally biased region" description="Polar residues" evidence="3">
    <location>
        <begin position="114"/>
        <end position="135"/>
    </location>
</feature>
<dbReference type="PANTHER" id="PTHR47656">
    <property type="entry name" value="HOMEOBOX PROTEIN MIXL"/>
    <property type="match status" value="1"/>
</dbReference>
<feature type="domain" description="Homeobox" evidence="4">
    <location>
        <begin position="331"/>
        <end position="391"/>
    </location>
</feature>
<dbReference type="InterPro" id="IPR001356">
    <property type="entry name" value="HD"/>
</dbReference>
<feature type="compositionally biased region" description="Low complexity" evidence="3">
    <location>
        <begin position="10"/>
        <end position="29"/>
    </location>
</feature>
<feature type="region of interest" description="Disordered" evidence="3">
    <location>
        <begin position="241"/>
        <end position="277"/>
    </location>
</feature>
<sequence length="867" mass="93595">MLNMSGATESRPPSSMASAISPSAEAEASFGRALHEKAESKDAEDHGTILQHDTPSAAEMPSSGFAFGSLVLPEWPQSNAGRTVPVDDKLRGNERAQPLPADDLHTQEPEQTSHHPMTTGDDSSPSATLPQTTSLKKTDLPDVLARASTSEQHATFSQQENKYATLSPRGTTASASGIHCCPGPYACVERDRKSTKLWQGARILPEERGFRSGAASSLATQEFVALGQPVPISARSATRGLDAPASPLLSSPESFSPTATPSLSDMGDKQKADGSGVVNRPDRIVQRRASASLATSLKRKVTDCTEADCSSANDEDSDEAPVPLIGNAFKAMHRKKRHKCSPEQIAKLEYFFASNRNPTGQVRAQLARDLLMPERSIQIWMQNRRAKLKRKGEVVGSQTALQASSASTVHVPLPLQAGASESSRRRKTTSTTNATTAESVTVIPAYSLCIGTWRRVGLLICFFSRRLQNLTWYLQSESVGYKLETPWSIVQKITFDGPFAPTVPEQAEGVEGWIGHVSIKIEHSPTFFMEVFRSDPSCFWSSDAEFKRTAARRQCADFTEGQQATSVMTHVIVGPYQELREAIEQLNHVNAPFQGSIEFQDLAVQAQLQAISQTARTTGQQSSLSANPSAALSDFQKYKSPDWSCGYSQAQQQLQILQPPSYAAGTAAPSSVSQRGVSWEPLQTQRSLGALTSSPTPHSDFGHAHDMARSYSGAPEPRGIANHHLPLLCTTGPSSAAGTNALRSTPGNPTVTSLSLWNHNSPNASYMEHMRQASGSSSAASLGSTQPALTSSDSSIFSHSRILSWWEHQDGHTATPQQSSYAQAATTMAAFTSIATLAHCQFTQGEDPPLQHHQYDSHESSSDLTQR</sequence>
<feature type="compositionally biased region" description="Basic and acidic residues" evidence="3">
    <location>
        <begin position="102"/>
        <end position="113"/>
    </location>
</feature>
<reference evidence="5 6" key="1">
    <citation type="submission" date="2014-05" db="EMBL/GenBank/DDBJ databases">
        <title>Draft genome sequence of a rare smut relative, Tilletiaria anomala UBC 951.</title>
        <authorList>
            <consortium name="DOE Joint Genome Institute"/>
            <person name="Toome M."/>
            <person name="Kuo A."/>
            <person name="Henrissat B."/>
            <person name="Lipzen A."/>
            <person name="Tritt A."/>
            <person name="Yoshinaga Y."/>
            <person name="Zane M."/>
            <person name="Barry K."/>
            <person name="Grigoriev I.V."/>
            <person name="Spatafora J.W."/>
            <person name="Aimea M.C."/>
        </authorList>
    </citation>
    <scope>NUCLEOTIDE SEQUENCE [LARGE SCALE GENOMIC DNA]</scope>
    <source>
        <strain evidence="5 6">UBC 951</strain>
    </source>
</reference>
<evidence type="ECO:0000313" key="6">
    <source>
        <dbReference type="Proteomes" id="UP000027361"/>
    </source>
</evidence>
<evidence type="ECO:0000256" key="1">
    <source>
        <dbReference type="PROSITE-ProRule" id="PRU00108"/>
    </source>
</evidence>
<proteinExistence type="predicted"/>
<dbReference type="InterPro" id="IPR042917">
    <property type="entry name" value="MIXL1"/>
</dbReference>
<evidence type="ECO:0000256" key="3">
    <source>
        <dbReference type="SAM" id="MobiDB-lite"/>
    </source>
</evidence>
<dbReference type="SMR" id="A0A066WKW0"/>
<dbReference type="CDD" id="cd00086">
    <property type="entry name" value="homeodomain"/>
    <property type="match status" value="1"/>
</dbReference>
<dbReference type="STRING" id="1037660.A0A066WKW0"/>
<dbReference type="EMBL" id="JMSN01000003">
    <property type="protein sequence ID" value="KDN53213.1"/>
    <property type="molecule type" value="Genomic_DNA"/>
</dbReference>
<dbReference type="PROSITE" id="PS50071">
    <property type="entry name" value="HOMEOBOX_2"/>
    <property type="match status" value="1"/>
</dbReference>
<feature type="compositionally biased region" description="Low complexity" evidence="3">
    <location>
        <begin position="243"/>
        <end position="257"/>
    </location>
</feature>
<organism evidence="5 6">
    <name type="scientific">Tilletiaria anomala (strain ATCC 24038 / CBS 436.72 / UBC 951)</name>
    <dbReference type="NCBI Taxonomy" id="1037660"/>
    <lineage>
        <taxon>Eukaryota</taxon>
        <taxon>Fungi</taxon>
        <taxon>Dikarya</taxon>
        <taxon>Basidiomycota</taxon>
        <taxon>Ustilaginomycotina</taxon>
        <taxon>Exobasidiomycetes</taxon>
        <taxon>Georgefischeriales</taxon>
        <taxon>Tilletiariaceae</taxon>
        <taxon>Tilletiaria</taxon>
    </lineage>
</organism>